<accession>A0AA37QE47</accession>
<feature type="domain" description="DUF7210" evidence="1">
    <location>
        <begin position="38"/>
        <end position="66"/>
    </location>
</feature>
<dbReference type="AlphaFoldDB" id="A0AA37QE47"/>
<protein>
    <recommendedName>
        <fullName evidence="1">DUF7210 domain-containing protein</fullName>
    </recommendedName>
</protein>
<evidence type="ECO:0000259" key="1">
    <source>
        <dbReference type="Pfam" id="PF23843"/>
    </source>
</evidence>
<dbReference type="Proteomes" id="UP001161325">
    <property type="component" value="Unassembled WGS sequence"/>
</dbReference>
<dbReference type="RefSeq" id="WP_284349509.1">
    <property type="nucleotide sequence ID" value="NZ_BRXS01000002.1"/>
</dbReference>
<sequence>MAKKNPTDGADAIAAETTAAAPVRIPVRMLDKPKAPWRHAGEDVKPGQVLEVDPDIADRVISQGIAELAQPA</sequence>
<evidence type="ECO:0000313" key="2">
    <source>
        <dbReference type="EMBL" id="GLC25068.1"/>
    </source>
</evidence>
<dbReference type="Pfam" id="PF23843">
    <property type="entry name" value="DUF7210"/>
    <property type="match status" value="1"/>
</dbReference>
<dbReference type="InterPro" id="IPR055634">
    <property type="entry name" value="DUF7210"/>
</dbReference>
<gene>
    <name evidence="2" type="ORF">rosag_15810</name>
</gene>
<proteinExistence type="predicted"/>
<comment type="caution">
    <text evidence="2">The sequence shown here is derived from an EMBL/GenBank/DDBJ whole genome shotgun (WGS) entry which is preliminary data.</text>
</comment>
<reference evidence="2" key="1">
    <citation type="submission" date="2022-08" db="EMBL/GenBank/DDBJ databases">
        <title>Draft genome sequencing of Roseisolibacter agri AW1220.</title>
        <authorList>
            <person name="Tobiishi Y."/>
            <person name="Tonouchi A."/>
        </authorList>
    </citation>
    <scope>NUCLEOTIDE SEQUENCE</scope>
    <source>
        <strain evidence="2">AW1220</strain>
    </source>
</reference>
<evidence type="ECO:0000313" key="3">
    <source>
        <dbReference type="Proteomes" id="UP001161325"/>
    </source>
</evidence>
<keyword evidence="3" id="KW-1185">Reference proteome</keyword>
<name>A0AA37QE47_9BACT</name>
<dbReference type="EMBL" id="BRXS01000002">
    <property type="protein sequence ID" value="GLC25068.1"/>
    <property type="molecule type" value="Genomic_DNA"/>
</dbReference>
<organism evidence="2 3">
    <name type="scientific">Roseisolibacter agri</name>
    <dbReference type="NCBI Taxonomy" id="2014610"/>
    <lineage>
        <taxon>Bacteria</taxon>
        <taxon>Pseudomonadati</taxon>
        <taxon>Gemmatimonadota</taxon>
        <taxon>Gemmatimonadia</taxon>
        <taxon>Gemmatimonadales</taxon>
        <taxon>Gemmatimonadaceae</taxon>
        <taxon>Roseisolibacter</taxon>
    </lineage>
</organism>